<dbReference type="PANTHER" id="PTHR43080">
    <property type="entry name" value="CBS DOMAIN-CONTAINING PROTEIN CBSX3, MITOCHONDRIAL"/>
    <property type="match status" value="1"/>
</dbReference>
<sequence length="354" mass="40519">MKTSKLMQTDGIIYASPEDILSTVLSRLPSSHSTAFIFDKDKKYMGVINPYYSVIKSSHPSNIKIEHCLFHAPHIKMQHTAGKIAEMMIQSKIHYLPVFDDQEKFIGMVSARNMLRTYEPHSVFTTRISDMIKTKKRPLITVQEEETIGQALHLFKVTKLSKLVVINKEGRLKGVLSYYDLISFLIAPKKKERGALNTDKSTLQTKRVKHFLKSYVLTLSPHDFARDALHLVLEKRIGSIVIIDKYSKPIDILTTKDLLSLLIHEPVVAKMEMSTQNLSLKSSLITKGFFERLKDRILRKKDISQAKLFVKEERQGNLFKVVLSLFPKKGQPKVATEEGRDLVDVLQKVKNDQK</sequence>
<dbReference type="PANTHER" id="PTHR43080:SF2">
    <property type="entry name" value="CBS DOMAIN-CONTAINING PROTEIN"/>
    <property type="match status" value="1"/>
</dbReference>
<protein>
    <recommendedName>
        <fullName evidence="3">CBS domain-containing protein</fullName>
    </recommendedName>
</protein>
<dbReference type="SMART" id="SM00116">
    <property type="entry name" value="CBS"/>
    <property type="match status" value="3"/>
</dbReference>
<gene>
    <name evidence="4" type="ORF">COS52_02110</name>
</gene>
<accession>A0A2M7BST5</accession>
<dbReference type="Gene3D" id="3.90.1280.20">
    <property type="match status" value="1"/>
</dbReference>
<evidence type="ECO:0000259" key="3">
    <source>
        <dbReference type="PROSITE" id="PS51371"/>
    </source>
</evidence>
<dbReference type="EMBL" id="PEVA01000091">
    <property type="protein sequence ID" value="PIV08548.1"/>
    <property type="molecule type" value="Genomic_DNA"/>
</dbReference>
<dbReference type="InterPro" id="IPR051257">
    <property type="entry name" value="Diverse_CBS-Domain"/>
</dbReference>
<reference evidence="5" key="1">
    <citation type="submission" date="2017-09" db="EMBL/GenBank/DDBJ databases">
        <title>Depth-based differentiation of microbial function through sediment-hosted aquifers and enrichment of novel symbionts in the deep terrestrial subsurface.</title>
        <authorList>
            <person name="Probst A.J."/>
            <person name="Ladd B."/>
            <person name="Jarett J.K."/>
            <person name="Geller-Mcgrath D.E."/>
            <person name="Sieber C.M.K."/>
            <person name="Emerson J.B."/>
            <person name="Anantharaman K."/>
            <person name="Thomas B.C."/>
            <person name="Malmstrom R."/>
            <person name="Stieglmeier M."/>
            <person name="Klingl A."/>
            <person name="Woyke T."/>
            <person name="Ryan C.M."/>
            <person name="Banfield J.F."/>
        </authorList>
    </citation>
    <scope>NUCLEOTIDE SEQUENCE [LARGE SCALE GENOMIC DNA]</scope>
</reference>
<dbReference type="InterPro" id="IPR000644">
    <property type="entry name" value="CBS_dom"/>
</dbReference>
<dbReference type="PROSITE" id="PS51371">
    <property type="entry name" value="CBS"/>
    <property type="match status" value="3"/>
</dbReference>
<comment type="caution">
    <text evidence="4">The sequence shown here is derived from an EMBL/GenBank/DDBJ whole genome shotgun (WGS) entry which is preliminary data.</text>
</comment>
<proteinExistence type="predicted"/>
<dbReference type="SUPFAM" id="SSF54631">
    <property type="entry name" value="CBS-domain pair"/>
    <property type="match status" value="2"/>
</dbReference>
<feature type="domain" description="CBS" evidence="3">
    <location>
        <begin position="212"/>
        <end position="270"/>
    </location>
</feature>
<keyword evidence="1 2" id="KW-0129">CBS domain</keyword>
<dbReference type="AlphaFoldDB" id="A0A2M7BST5"/>
<dbReference type="Gene3D" id="3.10.580.10">
    <property type="entry name" value="CBS-domain"/>
    <property type="match status" value="2"/>
</dbReference>
<feature type="domain" description="CBS" evidence="3">
    <location>
        <begin position="131"/>
        <end position="192"/>
    </location>
</feature>
<dbReference type="InterPro" id="IPR046342">
    <property type="entry name" value="CBS_dom_sf"/>
</dbReference>
<name>A0A2M7BST5_9BACT</name>
<dbReference type="Pfam" id="PF00571">
    <property type="entry name" value="CBS"/>
    <property type="match status" value="3"/>
</dbReference>
<organism evidence="4 5">
    <name type="scientific">Candidatus Roizmanbacteria bacterium CG03_land_8_20_14_0_80_39_12</name>
    <dbReference type="NCBI Taxonomy" id="1974847"/>
    <lineage>
        <taxon>Bacteria</taxon>
        <taxon>Candidatus Roizmaniibacteriota</taxon>
    </lineage>
</organism>
<evidence type="ECO:0000256" key="1">
    <source>
        <dbReference type="ARBA" id="ARBA00023122"/>
    </source>
</evidence>
<evidence type="ECO:0000313" key="4">
    <source>
        <dbReference type="EMBL" id="PIV08548.1"/>
    </source>
</evidence>
<dbReference type="CDD" id="cd02205">
    <property type="entry name" value="CBS_pair_SF"/>
    <property type="match status" value="1"/>
</dbReference>
<dbReference type="Proteomes" id="UP000230119">
    <property type="component" value="Unassembled WGS sequence"/>
</dbReference>
<evidence type="ECO:0000256" key="2">
    <source>
        <dbReference type="PROSITE-ProRule" id="PRU00703"/>
    </source>
</evidence>
<feature type="domain" description="CBS" evidence="3">
    <location>
        <begin position="65"/>
        <end position="126"/>
    </location>
</feature>
<evidence type="ECO:0000313" key="5">
    <source>
        <dbReference type="Proteomes" id="UP000230119"/>
    </source>
</evidence>